<dbReference type="InterPro" id="IPR050707">
    <property type="entry name" value="HTH_MetabolicPath_Reg"/>
</dbReference>
<evidence type="ECO:0000256" key="2">
    <source>
        <dbReference type="ARBA" id="ARBA00023125"/>
    </source>
</evidence>
<dbReference type="PANTHER" id="PTHR30136:SF24">
    <property type="entry name" value="HTH-TYPE TRANSCRIPTIONAL REPRESSOR ALLR"/>
    <property type="match status" value="1"/>
</dbReference>
<dbReference type="Gene3D" id="1.10.10.10">
    <property type="entry name" value="Winged helix-like DNA-binding domain superfamily/Winged helix DNA-binding domain"/>
    <property type="match status" value="1"/>
</dbReference>
<dbReference type="AlphaFoldDB" id="A0A543CGK1"/>
<dbReference type="RefSeq" id="WP_141955114.1">
    <property type="nucleotide sequence ID" value="NZ_VFOZ01000001.1"/>
</dbReference>
<evidence type="ECO:0000256" key="3">
    <source>
        <dbReference type="ARBA" id="ARBA00023163"/>
    </source>
</evidence>
<evidence type="ECO:0000259" key="5">
    <source>
        <dbReference type="PROSITE" id="PS51078"/>
    </source>
</evidence>
<dbReference type="InterPro" id="IPR029016">
    <property type="entry name" value="GAF-like_dom_sf"/>
</dbReference>
<feature type="domain" description="HTH iclR-type" evidence="4">
    <location>
        <begin position="7"/>
        <end position="70"/>
    </location>
</feature>
<keyword evidence="3" id="KW-0804">Transcription</keyword>
<dbReference type="InterPro" id="IPR014757">
    <property type="entry name" value="Tscrpt_reg_IclR_C"/>
</dbReference>
<name>A0A543CGK1_9ACTN</name>
<comment type="caution">
    <text evidence="6">The sequence shown here is derived from an EMBL/GenBank/DDBJ whole genome shotgun (WGS) entry which is preliminary data.</text>
</comment>
<dbReference type="PROSITE" id="PS51078">
    <property type="entry name" value="ICLR_ED"/>
    <property type="match status" value="1"/>
</dbReference>
<dbReference type="OrthoDB" id="7495200at2"/>
<evidence type="ECO:0000313" key="6">
    <source>
        <dbReference type="EMBL" id="TQL96236.1"/>
    </source>
</evidence>
<dbReference type="Pfam" id="PF09339">
    <property type="entry name" value="HTH_IclR"/>
    <property type="match status" value="1"/>
</dbReference>
<dbReference type="GO" id="GO:0045892">
    <property type="term" value="P:negative regulation of DNA-templated transcription"/>
    <property type="evidence" value="ECO:0007669"/>
    <property type="project" value="TreeGrafter"/>
</dbReference>
<dbReference type="GO" id="GO:0003700">
    <property type="term" value="F:DNA-binding transcription factor activity"/>
    <property type="evidence" value="ECO:0007669"/>
    <property type="project" value="TreeGrafter"/>
</dbReference>
<dbReference type="InterPro" id="IPR036388">
    <property type="entry name" value="WH-like_DNA-bd_sf"/>
</dbReference>
<reference evidence="6 7" key="1">
    <citation type="submission" date="2019-06" db="EMBL/GenBank/DDBJ databases">
        <title>Sequencing the genomes of 1000 actinobacteria strains.</title>
        <authorList>
            <person name="Klenk H.-P."/>
        </authorList>
    </citation>
    <scope>NUCLEOTIDE SEQUENCE [LARGE SCALE GENOMIC DNA]</scope>
    <source>
        <strain evidence="6 7">DSM 102200</strain>
    </source>
</reference>
<dbReference type="Gene3D" id="3.30.450.40">
    <property type="match status" value="1"/>
</dbReference>
<sequence length="307" mass="32388">MAVARHSPPTERVIAVLDHFVAARGRRIGLSALARELGISKPTCLGIVTGLTAAGYLVRDPRTLTYGLGPALVAAGRVAQQSFVAGDVARRHLAPLAERYGSTCVASGVVGEEIMLLDAVGPSGATPVRVGERYPFAPPSGLMYVLWGPDEAFDRWLAKEPMLPVRMDREHLRAVVEQCRASGYLVESLTPAGMRLHTLMAGVATYELPPEVRALVGEMVSSLGERVYLGAELNPRKKHPVNLIAAPAYDADGRQELVLTLYVGGSVTGAEIARRGTALVAAADAVTAELGGAAPVRARRASPSGSR</sequence>
<dbReference type="InterPro" id="IPR036390">
    <property type="entry name" value="WH_DNA-bd_sf"/>
</dbReference>
<dbReference type="SUPFAM" id="SSF46785">
    <property type="entry name" value="Winged helix' DNA-binding domain"/>
    <property type="match status" value="1"/>
</dbReference>
<keyword evidence="1" id="KW-0805">Transcription regulation</keyword>
<evidence type="ECO:0000313" key="7">
    <source>
        <dbReference type="Proteomes" id="UP000316096"/>
    </source>
</evidence>
<keyword evidence="7" id="KW-1185">Reference proteome</keyword>
<proteinExistence type="predicted"/>
<dbReference type="Proteomes" id="UP000316096">
    <property type="component" value="Unassembled WGS sequence"/>
</dbReference>
<dbReference type="PROSITE" id="PS51077">
    <property type="entry name" value="HTH_ICLR"/>
    <property type="match status" value="1"/>
</dbReference>
<dbReference type="EMBL" id="VFOZ01000001">
    <property type="protein sequence ID" value="TQL96236.1"/>
    <property type="molecule type" value="Genomic_DNA"/>
</dbReference>
<dbReference type="SMART" id="SM00346">
    <property type="entry name" value="HTH_ICLR"/>
    <property type="match status" value="1"/>
</dbReference>
<feature type="domain" description="IclR-ED" evidence="5">
    <location>
        <begin position="71"/>
        <end position="292"/>
    </location>
</feature>
<evidence type="ECO:0000256" key="1">
    <source>
        <dbReference type="ARBA" id="ARBA00023015"/>
    </source>
</evidence>
<dbReference type="GO" id="GO:0003677">
    <property type="term" value="F:DNA binding"/>
    <property type="evidence" value="ECO:0007669"/>
    <property type="project" value="UniProtKB-KW"/>
</dbReference>
<evidence type="ECO:0000259" key="4">
    <source>
        <dbReference type="PROSITE" id="PS51077"/>
    </source>
</evidence>
<accession>A0A543CGK1</accession>
<dbReference type="InterPro" id="IPR005471">
    <property type="entry name" value="Tscrpt_reg_IclR_N"/>
</dbReference>
<gene>
    <name evidence="6" type="ORF">FB559_1760</name>
</gene>
<dbReference type="SUPFAM" id="SSF55781">
    <property type="entry name" value="GAF domain-like"/>
    <property type="match status" value="1"/>
</dbReference>
<organism evidence="6 7">
    <name type="scientific">Actinoallomurus bryophytorum</name>
    <dbReference type="NCBI Taxonomy" id="1490222"/>
    <lineage>
        <taxon>Bacteria</taxon>
        <taxon>Bacillati</taxon>
        <taxon>Actinomycetota</taxon>
        <taxon>Actinomycetes</taxon>
        <taxon>Streptosporangiales</taxon>
        <taxon>Thermomonosporaceae</taxon>
        <taxon>Actinoallomurus</taxon>
    </lineage>
</organism>
<dbReference type="PANTHER" id="PTHR30136">
    <property type="entry name" value="HELIX-TURN-HELIX TRANSCRIPTIONAL REGULATOR, ICLR FAMILY"/>
    <property type="match status" value="1"/>
</dbReference>
<protein>
    <submittedName>
        <fullName evidence="6">DNA-binding IclR family transcriptional regulator</fullName>
    </submittedName>
</protein>
<keyword evidence="2 6" id="KW-0238">DNA-binding</keyword>